<name>A0A6G1LCH7_9PEZI</name>
<evidence type="ECO:0000313" key="8">
    <source>
        <dbReference type="EMBL" id="KAF2770641.1"/>
    </source>
</evidence>
<keyword evidence="1" id="KW-0808">Transferase</keyword>
<evidence type="ECO:0000256" key="6">
    <source>
        <dbReference type="ARBA" id="ARBA00022833"/>
    </source>
</evidence>
<dbReference type="EMBL" id="ML995824">
    <property type="protein sequence ID" value="KAF2770641.1"/>
    <property type="molecule type" value="Genomic_DNA"/>
</dbReference>
<protein>
    <recommendedName>
        <fullName evidence="7">RING-type domain-containing protein</fullName>
    </recommendedName>
</protein>
<keyword evidence="5" id="KW-0833">Ubl conjugation pathway</keyword>
<dbReference type="GO" id="GO:0016567">
    <property type="term" value="P:protein ubiquitination"/>
    <property type="evidence" value="ECO:0007669"/>
    <property type="project" value="InterPro"/>
</dbReference>
<evidence type="ECO:0000256" key="2">
    <source>
        <dbReference type="ARBA" id="ARBA00022723"/>
    </source>
</evidence>
<evidence type="ECO:0000313" key="9">
    <source>
        <dbReference type="Proteomes" id="UP000799436"/>
    </source>
</evidence>
<dbReference type="Pfam" id="PF22191">
    <property type="entry name" value="IBR_1"/>
    <property type="match status" value="1"/>
</dbReference>
<dbReference type="GO" id="GO:0004842">
    <property type="term" value="F:ubiquitin-protein transferase activity"/>
    <property type="evidence" value="ECO:0007669"/>
    <property type="project" value="InterPro"/>
</dbReference>
<keyword evidence="9" id="KW-1185">Reference proteome</keyword>
<dbReference type="InterPro" id="IPR044066">
    <property type="entry name" value="TRIAD_supradom"/>
</dbReference>
<evidence type="ECO:0000256" key="3">
    <source>
        <dbReference type="ARBA" id="ARBA00022737"/>
    </source>
</evidence>
<dbReference type="AlphaFoldDB" id="A0A6G1LCH7"/>
<keyword evidence="2" id="KW-0479">Metal-binding</keyword>
<dbReference type="Proteomes" id="UP000799436">
    <property type="component" value="Unassembled WGS sequence"/>
</dbReference>
<dbReference type="PROSITE" id="PS51873">
    <property type="entry name" value="TRIAD"/>
    <property type="match status" value="1"/>
</dbReference>
<gene>
    <name evidence="8" type="ORF">EJ03DRAFT_60276</name>
</gene>
<keyword evidence="4" id="KW-0863">Zinc-finger</keyword>
<dbReference type="Gene3D" id="1.20.120.1750">
    <property type="match status" value="1"/>
</dbReference>
<accession>A0A6G1LCH7</accession>
<proteinExistence type="predicted"/>
<organism evidence="8 9">
    <name type="scientific">Teratosphaeria nubilosa</name>
    <dbReference type="NCBI Taxonomy" id="161662"/>
    <lineage>
        <taxon>Eukaryota</taxon>
        <taxon>Fungi</taxon>
        <taxon>Dikarya</taxon>
        <taxon>Ascomycota</taxon>
        <taxon>Pezizomycotina</taxon>
        <taxon>Dothideomycetes</taxon>
        <taxon>Dothideomycetidae</taxon>
        <taxon>Mycosphaerellales</taxon>
        <taxon>Teratosphaeriaceae</taxon>
        <taxon>Teratosphaeria</taxon>
    </lineage>
</organism>
<dbReference type="GO" id="GO:0008270">
    <property type="term" value="F:zinc ion binding"/>
    <property type="evidence" value="ECO:0007669"/>
    <property type="project" value="UniProtKB-KW"/>
</dbReference>
<evidence type="ECO:0000256" key="4">
    <source>
        <dbReference type="ARBA" id="ARBA00022771"/>
    </source>
</evidence>
<dbReference type="SUPFAM" id="SSF57850">
    <property type="entry name" value="RING/U-box"/>
    <property type="match status" value="1"/>
</dbReference>
<dbReference type="OrthoDB" id="1431934at2759"/>
<keyword evidence="3" id="KW-0677">Repeat</keyword>
<evidence type="ECO:0000259" key="7">
    <source>
        <dbReference type="PROSITE" id="PS51873"/>
    </source>
</evidence>
<feature type="domain" description="RING-type" evidence="7">
    <location>
        <begin position="1"/>
        <end position="147"/>
    </location>
</feature>
<sequence length="147" mass="16635">MYAAAVYSLTTIRRLNASISSILARLVSRNGLRRKWKAVILPPVRNARMVRSLWASGVGKACVPCNRPWHEGETCEEYQARTKGNSEEDMSLRKIQRVTKRCPGCRKNIQKSGGCSNMHCSQCRTQFCWNCMNKLNNSGKCACHTRP</sequence>
<reference evidence="8" key="1">
    <citation type="journal article" date="2020" name="Stud. Mycol.">
        <title>101 Dothideomycetes genomes: a test case for predicting lifestyles and emergence of pathogens.</title>
        <authorList>
            <person name="Haridas S."/>
            <person name="Albert R."/>
            <person name="Binder M."/>
            <person name="Bloem J."/>
            <person name="Labutti K."/>
            <person name="Salamov A."/>
            <person name="Andreopoulos B."/>
            <person name="Baker S."/>
            <person name="Barry K."/>
            <person name="Bills G."/>
            <person name="Bluhm B."/>
            <person name="Cannon C."/>
            <person name="Castanera R."/>
            <person name="Culley D."/>
            <person name="Daum C."/>
            <person name="Ezra D."/>
            <person name="Gonzalez J."/>
            <person name="Henrissat B."/>
            <person name="Kuo A."/>
            <person name="Liang C."/>
            <person name="Lipzen A."/>
            <person name="Lutzoni F."/>
            <person name="Magnuson J."/>
            <person name="Mondo S."/>
            <person name="Nolan M."/>
            <person name="Ohm R."/>
            <person name="Pangilinan J."/>
            <person name="Park H.-J."/>
            <person name="Ramirez L."/>
            <person name="Alfaro M."/>
            <person name="Sun H."/>
            <person name="Tritt A."/>
            <person name="Yoshinaga Y."/>
            <person name="Zwiers L.-H."/>
            <person name="Turgeon B."/>
            <person name="Goodwin S."/>
            <person name="Spatafora J."/>
            <person name="Crous P."/>
            <person name="Grigoriev I."/>
        </authorList>
    </citation>
    <scope>NUCLEOTIDE SEQUENCE</scope>
    <source>
        <strain evidence="8">CBS 116005</strain>
    </source>
</reference>
<evidence type="ECO:0000256" key="5">
    <source>
        <dbReference type="ARBA" id="ARBA00022786"/>
    </source>
</evidence>
<dbReference type="InterPro" id="IPR031127">
    <property type="entry name" value="E3_UB_ligase_RBR"/>
</dbReference>
<evidence type="ECO:0000256" key="1">
    <source>
        <dbReference type="ARBA" id="ARBA00022679"/>
    </source>
</evidence>
<dbReference type="PANTHER" id="PTHR11685">
    <property type="entry name" value="RBR FAMILY RING FINGER AND IBR DOMAIN-CONTAINING"/>
    <property type="match status" value="1"/>
</dbReference>
<keyword evidence="6" id="KW-0862">Zinc</keyword>